<comment type="caution">
    <text evidence="4">The sequence shown here is derived from an EMBL/GenBank/DDBJ whole genome shotgun (WGS) entry which is preliminary data.</text>
</comment>
<sequence>MGMLCRPSLLLLLFTSLFISFGFAEIRLADISSDDRPIIPVDEFRFGHTGRLELNVSRVTLSNKDPDLDLSKAGFLLCTPDAWMYVLQQLVFGEVTCALDSDLVNVVYDFRSLEGKLSFDTVFRVNDAERYTLVFVNCLDQVNVSMTVRSEMYNLEGKENRSAVETILPGVCFLSPLIYFTLAGIWIYILYKILLTVSRS</sequence>
<keyword evidence="1" id="KW-1133">Transmembrane helix</keyword>
<dbReference type="InterPro" id="IPR009637">
    <property type="entry name" value="GPR107/GPR108-like"/>
</dbReference>
<proteinExistence type="predicted"/>
<feature type="domain" description="CAND6/7 N-terminal" evidence="3">
    <location>
        <begin position="30"/>
        <end position="154"/>
    </location>
</feature>
<evidence type="ECO:0000256" key="1">
    <source>
        <dbReference type="SAM" id="Phobius"/>
    </source>
</evidence>
<organism evidence="4 5">
    <name type="scientific">Hibiscus sabdariffa</name>
    <name type="common">roselle</name>
    <dbReference type="NCBI Taxonomy" id="183260"/>
    <lineage>
        <taxon>Eukaryota</taxon>
        <taxon>Viridiplantae</taxon>
        <taxon>Streptophyta</taxon>
        <taxon>Embryophyta</taxon>
        <taxon>Tracheophyta</taxon>
        <taxon>Spermatophyta</taxon>
        <taxon>Magnoliopsida</taxon>
        <taxon>eudicotyledons</taxon>
        <taxon>Gunneridae</taxon>
        <taxon>Pentapetalae</taxon>
        <taxon>rosids</taxon>
        <taxon>malvids</taxon>
        <taxon>Malvales</taxon>
        <taxon>Malvaceae</taxon>
        <taxon>Malvoideae</taxon>
        <taxon>Hibiscus</taxon>
    </lineage>
</organism>
<evidence type="ECO:0000259" key="3">
    <source>
        <dbReference type="Pfam" id="PF21904"/>
    </source>
</evidence>
<dbReference type="InterPro" id="IPR054103">
    <property type="entry name" value="CAND6-7_N"/>
</dbReference>
<evidence type="ECO:0000313" key="5">
    <source>
        <dbReference type="Proteomes" id="UP001396334"/>
    </source>
</evidence>
<dbReference type="PANTHER" id="PTHR21229:SF22">
    <property type="entry name" value="DBJ|BAA84809.1"/>
    <property type="match status" value="1"/>
</dbReference>
<feature type="transmembrane region" description="Helical" evidence="1">
    <location>
        <begin position="167"/>
        <end position="191"/>
    </location>
</feature>
<feature type="chain" id="PRO_5046105990" description="CAND6/7 N-terminal domain-containing protein" evidence="2">
    <location>
        <begin position="25"/>
        <end position="200"/>
    </location>
</feature>
<reference evidence="4 5" key="1">
    <citation type="journal article" date="2024" name="G3 (Bethesda)">
        <title>Genome assembly of Hibiscus sabdariffa L. provides insights into metabolisms of medicinal natural products.</title>
        <authorList>
            <person name="Kim T."/>
        </authorList>
    </citation>
    <scope>NUCLEOTIDE SEQUENCE [LARGE SCALE GENOMIC DNA]</scope>
    <source>
        <strain evidence="4">TK-2024</strain>
        <tissue evidence="4">Old leaves</tissue>
    </source>
</reference>
<keyword evidence="2" id="KW-0732">Signal</keyword>
<keyword evidence="1" id="KW-0812">Transmembrane</keyword>
<dbReference type="Pfam" id="PF21904">
    <property type="entry name" value="CAND6-7_N"/>
    <property type="match status" value="1"/>
</dbReference>
<gene>
    <name evidence="4" type="ORF">V6N11_015078</name>
</gene>
<dbReference type="PANTHER" id="PTHR21229">
    <property type="entry name" value="LUNG SEVEN TRANSMEMBRANE RECEPTOR"/>
    <property type="match status" value="1"/>
</dbReference>
<evidence type="ECO:0000313" key="4">
    <source>
        <dbReference type="EMBL" id="KAK9039893.1"/>
    </source>
</evidence>
<dbReference type="EMBL" id="JBBPBN010000004">
    <property type="protein sequence ID" value="KAK9039893.1"/>
    <property type="molecule type" value="Genomic_DNA"/>
</dbReference>
<dbReference type="Proteomes" id="UP001396334">
    <property type="component" value="Unassembled WGS sequence"/>
</dbReference>
<feature type="signal peptide" evidence="2">
    <location>
        <begin position="1"/>
        <end position="24"/>
    </location>
</feature>
<evidence type="ECO:0000256" key="2">
    <source>
        <dbReference type="SAM" id="SignalP"/>
    </source>
</evidence>
<keyword evidence="5" id="KW-1185">Reference proteome</keyword>
<protein>
    <recommendedName>
        <fullName evidence="3">CAND6/7 N-terminal domain-containing protein</fullName>
    </recommendedName>
</protein>
<keyword evidence="1" id="KW-0472">Membrane</keyword>
<accession>A0ABR2TRV1</accession>
<name>A0ABR2TRV1_9ROSI</name>